<dbReference type="Pfam" id="PF24750">
    <property type="entry name" value="b-prop_At3g26010-like"/>
    <property type="match status" value="1"/>
</dbReference>
<sequence>MSDFLRNRDIATEILSRLSTKELGSARCVSKAWNSFISDPAFLRIHSQRWTCPSALFFVIRERSGAGFRSYFHVKKAIYIGLHDSSSKGQESLFRFLPERVVLMASSNGILCCRGMVPSVRIKNCDPDGEPRLELHFMIYVCNPATREWVAFEPLRTGNSSVAFEPVRISSVAQYFGFTFYPNGFLANTTKPCFKLVGIQNSKTLSNSYSFVIYLSVTKEWKTSEEVLCCDYTINQNKVISVGHMFHWLTMAHYMITFDVEKELSAVIKLPGPELESVECLGNSEGYLHCVTANLTEIQVWILKDYCKPEWTLKHKLDLVEFCRGHTELNHLLPRLERREPETDTGVNLVALAFHEEILCMLVKPEKLFSYSFNTRKLSSHCTAFAVDDYFQRYPAIPYSDSLTSINVPEGDQTSGANSNGI</sequence>
<protein>
    <recommendedName>
        <fullName evidence="1">F-box domain-containing protein</fullName>
    </recommendedName>
</protein>
<dbReference type="InterPro" id="IPR017451">
    <property type="entry name" value="F-box-assoc_interact_dom"/>
</dbReference>
<evidence type="ECO:0000313" key="3">
    <source>
        <dbReference type="Proteomes" id="UP000326939"/>
    </source>
</evidence>
<dbReference type="Proteomes" id="UP000326939">
    <property type="component" value="Chromosome 14"/>
</dbReference>
<gene>
    <name evidence="2" type="ORF">DKX38_020908</name>
</gene>
<keyword evidence="3" id="KW-1185">Reference proteome</keyword>
<dbReference type="SMART" id="SM00256">
    <property type="entry name" value="FBOX"/>
    <property type="match status" value="1"/>
</dbReference>
<evidence type="ECO:0000259" key="1">
    <source>
        <dbReference type="SMART" id="SM00256"/>
    </source>
</evidence>
<dbReference type="InterPro" id="IPR055290">
    <property type="entry name" value="At3g26010-like"/>
</dbReference>
<proteinExistence type="predicted"/>
<reference evidence="3" key="1">
    <citation type="journal article" date="2019" name="Gigascience">
        <title>De novo genome assembly of the endangered Acer yangbiense, a plant species with extremely small populations endemic to Yunnan Province, China.</title>
        <authorList>
            <person name="Yang J."/>
            <person name="Wariss H.M."/>
            <person name="Tao L."/>
            <person name="Zhang R."/>
            <person name="Yun Q."/>
            <person name="Hollingsworth P."/>
            <person name="Dao Z."/>
            <person name="Luo G."/>
            <person name="Guo H."/>
            <person name="Ma Y."/>
            <person name="Sun W."/>
        </authorList>
    </citation>
    <scope>NUCLEOTIDE SEQUENCE [LARGE SCALE GENOMIC DNA]</scope>
    <source>
        <strain evidence="3">cv. br00</strain>
    </source>
</reference>
<dbReference type="Pfam" id="PF00646">
    <property type="entry name" value="F-box"/>
    <property type="match status" value="1"/>
</dbReference>
<dbReference type="InterPro" id="IPR056592">
    <property type="entry name" value="Beta-prop_At3g26010-like"/>
</dbReference>
<evidence type="ECO:0000313" key="2">
    <source>
        <dbReference type="EMBL" id="KAB5527061.1"/>
    </source>
</evidence>
<accession>A0A5N5K6I0</accession>
<dbReference type="SUPFAM" id="SSF81383">
    <property type="entry name" value="F-box domain"/>
    <property type="match status" value="1"/>
</dbReference>
<dbReference type="InterPro" id="IPR001810">
    <property type="entry name" value="F-box_dom"/>
</dbReference>
<dbReference type="Gene3D" id="1.20.1280.50">
    <property type="match status" value="1"/>
</dbReference>
<name>A0A5N5K6I0_9ROSI</name>
<feature type="domain" description="F-box" evidence="1">
    <location>
        <begin position="9"/>
        <end position="46"/>
    </location>
</feature>
<organism evidence="2 3">
    <name type="scientific">Salix brachista</name>
    <dbReference type="NCBI Taxonomy" id="2182728"/>
    <lineage>
        <taxon>Eukaryota</taxon>
        <taxon>Viridiplantae</taxon>
        <taxon>Streptophyta</taxon>
        <taxon>Embryophyta</taxon>
        <taxon>Tracheophyta</taxon>
        <taxon>Spermatophyta</taxon>
        <taxon>Magnoliopsida</taxon>
        <taxon>eudicotyledons</taxon>
        <taxon>Gunneridae</taxon>
        <taxon>Pentapetalae</taxon>
        <taxon>rosids</taxon>
        <taxon>fabids</taxon>
        <taxon>Malpighiales</taxon>
        <taxon>Salicaceae</taxon>
        <taxon>Saliceae</taxon>
        <taxon>Salix</taxon>
    </lineage>
</organism>
<dbReference type="PANTHER" id="PTHR35546">
    <property type="entry name" value="F-BOX PROTEIN INTERACTION DOMAIN PROTEIN-RELATED"/>
    <property type="match status" value="1"/>
</dbReference>
<dbReference type="EMBL" id="VDCV01000014">
    <property type="protein sequence ID" value="KAB5527061.1"/>
    <property type="molecule type" value="Genomic_DNA"/>
</dbReference>
<dbReference type="NCBIfam" id="TIGR01640">
    <property type="entry name" value="F_box_assoc_1"/>
    <property type="match status" value="1"/>
</dbReference>
<comment type="caution">
    <text evidence="2">The sequence shown here is derived from an EMBL/GenBank/DDBJ whole genome shotgun (WGS) entry which is preliminary data.</text>
</comment>
<dbReference type="PANTHER" id="PTHR35546:SF21">
    <property type="entry name" value="F-BOX DOMAIN-CONTAINING PROTEIN"/>
    <property type="match status" value="1"/>
</dbReference>
<dbReference type="AlphaFoldDB" id="A0A5N5K6I0"/>
<dbReference type="InterPro" id="IPR036047">
    <property type="entry name" value="F-box-like_dom_sf"/>
</dbReference>